<evidence type="ECO:0000313" key="2">
    <source>
        <dbReference type="Proteomes" id="UP000027153"/>
    </source>
</evidence>
<keyword evidence="2" id="KW-1185">Reference proteome</keyword>
<accession>A0A062V155</accession>
<organism evidence="1 2">
    <name type="scientific">Candidatus Methanoperedens nitratireducens</name>
    <dbReference type="NCBI Taxonomy" id="1392998"/>
    <lineage>
        <taxon>Archaea</taxon>
        <taxon>Methanobacteriati</taxon>
        <taxon>Methanobacteriota</taxon>
        <taxon>Stenosarchaea group</taxon>
        <taxon>Methanomicrobia</taxon>
        <taxon>Methanosarcinales</taxon>
        <taxon>ANME-2 cluster</taxon>
        <taxon>Candidatus Methanoperedentaceae</taxon>
        <taxon>Candidatus Methanoperedens</taxon>
    </lineage>
</organism>
<name>A0A062V155_9EURY</name>
<gene>
    <name evidence="1" type="ORF">ANME2D_03273</name>
</gene>
<dbReference type="EMBL" id="JMIY01000008">
    <property type="protein sequence ID" value="KCZ70358.1"/>
    <property type="molecule type" value="Genomic_DNA"/>
</dbReference>
<protein>
    <submittedName>
        <fullName evidence="1">Uncharacterized protein</fullName>
    </submittedName>
</protein>
<comment type="caution">
    <text evidence="1">The sequence shown here is derived from an EMBL/GenBank/DDBJ whole genome shotgun (WGS) entry which is preliminary data.</text>
</comment>
<reference evidence="1 2" key="1">
    <citation type="journal article" date="2013" name="Nature">
        <title>Anaerobic oxidation of methane coupled to nitrate reduction in a novel archaeal lineage.</title>
        <authorList>
            <person name="Haroon M.F."/>
            <person name="Hu S."/>
            <person name="Shi Y."/>
            <person name="Imelfort M."/>
            <person name="Keller J."/>
            <person name="Hugenholtz P."/>
            <person name="Yuan Z."/>
            <person name="Tyson G.W."/>
        </authorList>
    </citation>
    <scope>NUCLEOTIDE SEQUENCE [LARGE SCALE GENOMIC DNA]</scope>
    <source>
        <strain evidence="1 2">ANME-2d</strain>
    </source>
</reference>
<dbReference type="Proteomes" id="UP000027153">
    <property type="component" value="Unassembled WGS sequence"/>
</dbReference>
<sequence length="89" mass="9920">MLNPARGGASTGVWGRNPSAIRLILTETPDVNVEFCNFDLRLIPTLSRYPVPGVEARVRRGFRYLNIITIGYAGTDFIEGFMMTKTPTK</sequence>
<evidence type="ECO:0000313" key="1">
    <source>
        <dbReference type="EMBL" id="KCZ70358.1"/>
    </source>
</evidence>
<dbReference type="AlphaFoldDB" id="A0A062V155"/>
<proteinExistence type="predicted"/>